<dbReference type="EMBL" id="JAHYIQ010000002">
    <property type="protein sequence ID" value="KAK1134550.1"/>
    <property type="molecule type" value="Genomic_DNA"/>
</dbReference>
<keyword evidence="2" id="KW-1185">Reference proteome</keyword>
<accession>A0AA40KVK7</accession>
<dbReference type="AlphaFoldDB" id="A0AA40KVK7"/>
<name>A0AA40KVK7_9HYME</name>
<comment type="caution">
    <text evidence="1">The sequence shown here is derived from an EMBL/GenBank/DDBJ whole genome shotgun (WGS) entry which is preliminary data.</text>
</comment>
<evidence type="ECO:0000313" key="1">
    <source>
        <dbReference type="EMBL" id="KAK1134550.1"/>
    </source>
</evidence>
<gene>
    <name evidence="1" type="ORF">K0M31_007332</name>
</gene>
<reference evidence="1" key="1">
    <citation type="submission" date="2021-10" db="EMBL/GenBank/DDBJ databases">
        <title>Melipona bicolor Genome sequencing and assembly.</title>
        <authorList>
            <person name="Araujo N.S."/>
            <person name="Arias M.C."/>
        </authorList>
    </citation>
    <scope>NUCLEOTIDE SEQUENCE</scope>
    <source>
        <strain evidence="1">USP_2M_L1-L4_2017</strain>
        <tissue evidence="1">Whole body</tissue>
    </source>
</reference>
<sequence>MKSNSYKSSDESSKYLEDDFRIPAAIFGGTLTNRFQESLIKDENSTDIAGTLLAFPVTPTSSWPQDHVLRTFYGKL</sequence>
<evidence type="ECO:0000313" key="2">
    <source>
        <dbReference type="Proteomes" id="UP001177670"/>
    </source>
</evidence>
<dbReference type="Proteomes" id="UP001177670">
    <property type="component" value="Unassembled WGS sequence"/>
</dbReference>
<proteinExistence type="predicted"/>
<organism evidence="1 2">
    <name type="scientific">Melipona bicolor</name>
    <dbReference type="NCBI Taxonomy" id="60889"/>
    <lineage>
        <taxon>Eukaryota</taxon>
        <taxon>Metazoa</taxon>
        <taxon>Ecdysozoa</taxon>
        <taxon>Arthropoda</taxon>
        <taxon>Hexapoda</taxon>
        <taxon>Insecta</taxon>
        <taxon>Pterygota</taxon>
        <taxon>Neoptera</taxon>
        <taxon>Endopterygota</taxon>
        <taxon>Hymenoptera</taxon>
        <taxon>Apocrita</taxon>
        <taxon>Aculeata</taxon>
        <taxon>Apoidea</taxon>
        <taxon>Anthophila</taxon>
        <taxon>Apidae</taxon>
        <taxon>Melipona</taxon>
    </lineage>
</organism>
<protein>
    <submittedName>
        <fullName evidence="1">Uncharacterized protein</fullName>
    </submittedName>
</protein>